<keyword evidence="3" id="KW-0813">Transport</keyword>
<dbReference type="SUPFAM" id="SSF143865">
    <property type="entry name" value="CorA soluble domain-like"/>
    <property type="match status" value="1"/>
</dbReference>
<protein>
    <recommendedName>
        <fullName evidence="10">Pyridoxamine 5'-phosphate oxidase Alr4036 family FMN-binding domain-containing protein</fullName>
    </recommendedName>
</protein>
<comment type="caution">
    <text evidence="11">The sequence shown here is derived from an EMBL/GenBank/DDBJ whole genome shotgun (WGS) entry which is preliminary data.</text>
</comment>
<dbReference type="Gene3D" id="1.20.58.340">
    <property type="entry name" value="Magnesium transport protein CorA, transmembrane region"/>
    <property type="match status" value="2"/>
</dbReference>
<evidence type="ECO:0000313" key="12">
    <source>
        <dbReference type="Proteomes" id="UP001140091"/>
    </source>
</evidence>
<dbReference type="SUPFAM" id="SSF50475">
    <property type="entry name" value="FMN-binding split barrel"/>
    <property type="match status" value="1"/>
</dbReference>
<dbReference type="GO" id="GO:0015087">
    <property type="term" value="F:cobalt ion transmembrane transporter activity"/>
    <property type="evidence" value="ECO:0007669"/>
    <property type="project" value="TreeGrafter"/>
</dbReference>
<comment type="similarity">
    <text evidence="2">Belongs to the CorA metal ion transporter (MIT) (TC 1.A.35) family.</text>
</comment>
<dbReference type="SUPFAM" id="SSF144083">
    <property type="entry name" value="Magnesium transport protein CorA, transmembrane region"/>
    <property type="match status" value="1"/>
</dbReference>
<dbReference type="InterPro" id="IPR012349">
    <property type="entry name" value="Split_barrel_FMN-bd"/>
</dbReference>
<evidence type="ECO:0000256" key="3">
    <source>
        <dbReference type="ARBA" id="ARBA00022448"/>
    </source>
</evidence>
<evidence type="ECO:0000256" key="8">
    <source>
        <dbReference type="SAM" id="MobiDB-lite"/>
    </source>
</evidence>
<feature type="region of interest" description="Disordered" evidence="8">
    <location>
        <begin position="786"/>
        <end position="820"/>
    </location>
</feature>
<keyword evidence="5 9" id="KW-0812">Transmembrane</keyword>
<feature type="region of interest" description="Disordered" evidence="8">
    <location>
        <begin position="1"/>
        <end position="29"/>
    </location>
</feature>
<sequence length="870" mass="98513">MPRTNSLSDSEGRSLTPDLEDEGFEVGSPTYGIHETAAASTTNSAPKGASTAFGGHALTNIMSRVSHHTHHTHQSKAAAIRSPTSAWKHLPPKDRFRAAVRKVIAMGRGATLLGEVRQIGAEPGIDPSKSSSDLIYGQLHKECKIEVVDYSAVRCNYRMMENEEFVDLMDGEETWKPQPWVKCRWINIAGVSWDVIKALALRYSGFLLSFACHIKRLTRAFTGLHPLALEDVINKNNRTRSKADYYTKHLFLRVMCHELQDEDAEADAHDDPAPRSQSPEPMQDGTPEKEKLEEPGTETDGETLQASFAKSKNSTMRRRPLLPRTLADLPIQRHDSASALAQLIKKDGKLRAARTERKAAEAMLEDIKKGIQHVGVKVKPMFIFMYRDGTVITIQRQNVLDFTAPISQRLRQRDTVLRKSIDPSLLVHALLDLTVDKALEVIDEYHAKINHFERKILLKPDMKTVRELHILSGDLILHKRTLDPIKTMIFGLRRYDIDRCAALIDMSDPANKDIKIVGYMSHKSKIYLADVYDHMDFILTSLDMFAGIMENLIDYSFNIASYEMNEVMRRLTLATIIFFPLTLLTGYFGMNFDHMWSIQDKSDAVFWIIAAPVMAIVVPIFLWADIQRGIHYIRKRMSSSKAGRVDSGSSGTFPPAHLPLVVTSTDLRTPKVSQIRANSNVEFAWWINGESDDDKTRIQFRISGKAFLIPSPTGASKDLYSEFEKTVEDSFKLPRSEAQGYLGLQYLSNVYQQSSPKEFWESQRQAAFRSLSAYMKASWCKPPPGTPLSLYGGPEAAKKWPQRVEEPSDSDSPEEREKKQKNWDEALGNFVLVVIEPVEVDFVDLGVQPNKRFRFWRDEKGVWGEQELVP</sequence>
<gene>
    <name evidence="11" type="ORF">H1R20_g10384</name>
</gene>
<proteinExistence type="inferred from homology"/>
<organism evidence="11 12">
    <name type="scientific">Candolleomyces eurysporus</name>
    <dbReference type="NCBI Taxonomy" id="2828524"/>
    <lineage>
        <taxon>Eukaryota</taxon>
        <taxon>Fungi</taxon>
        <taxon>Dikarya</taxon>
        <taxon>Basidiomycota</taxon>
        <taxon>Agaricomycotina</taxon>
        <taxon>Agaricomycetes</taxon>
        <taxon>Agaricomycetidae</taxon>
        <taxon>Agaricales</taxon>
        <taxon>Agaricineae</taxon>
        <taxon>Psathyrellaceae</taxon>
        <taxon>Candolleomyces</taxon>
    </lineage>
</organism>
<dbReference type="InterPro" id="IPR045861">
    <property type="entry name" value="CorA_cytoplasmic_dom"/>
</dbReference>
<keyword evidence="4" id="KW-1003">Cell membrane</keyword>
<feature type="region of interest" description="Disordered" evidence="8">
    <location>
        <begin position="262"/>
        <end position="320"/>
    </location>
</feature>
<feature type="compositionally biased region" description="Basic and acidic residues" evidence="8">
    <location>
        <begin position="796"/>
        <end position="806"/>
    </location>
</feature>
<evidence type="ECO:0000313" key="11">
    <source>
        <dbReference type="EMBL" id="KAJ2926723.1"/>
    </source>
</evidence>
<feature type="non-terminal residue" evidence="11">
    <location>
        <position position="1"/>
    </location>
</feature>
<dbReference type="InterPro" id="IPR002523">
    <property type="entry name" value="MgTranspt_CorA/ZnTranspt_ZntB"/>
</dbReference>
<dbReference type="Pfam" id="PF12766">
    <property type="entry name" value="Pyridox_oxase_2"/>
    <property type="match status" value="1"/>
</dbReference>
<keyword evidence="6 9" id="KW-1133">Transmembrane helix</keyword>
<dbReference type="PANTHER" id="PTHR46494:SF1">
    <property type="entry name" value="CORA FAMILY METAL ION TRANSPORTER (EUROFUNG)"/>
    <property type="match status" value="1"/>
</dbReference>
<feature type="transmembrane region" description="Helical" evidence="9">
    <location>
        <begin position="604"/>
        <end position="626"/>
    </location>
</feature>
<evidence type="ECO:0000259" key="10">
    <source>
        <dbReference type="Pfam" id="PF12766"/>
    </source>
</evidence>
<dbReference type="Gene3D" id="3.30.460.20">
    <property type="entry name" value="CorA soluble domain-like"/>
    <property type="match status" value="2"/>
</dbReference>
<dbReference type="GO" id="GO:0010181">
    <property type="term" value="F:FMN binding"/>
    <property type="evidence" value="ECO:0007669"/>
    <property type="project" value="InterPro"/>
</dbReference>
<name>A0A9W8MF14_9AGAR</name>
<dbReference type="GO" id="GO:0000287">
    <property type="term" value="F:magnesium ion binding"/>
    <property type="evidence" value="ECO:0007669"/>
    <property type="project" value="TreeGrafter"/>
</dbReference>
<keyword evidence="12" id="KW-1185">Reference proteome</keyword>
<dbReference type="EMBL" id="JANBPK010001048">
    <property type="protein sequence ID" value="KAJ2926723.1"/>
    <property type="molecule type" value="Genomic_DNA"/>
</dbReference>
<dbReference type="Gene3D" id="2.30.110.10">
    <property type="entry name" value="Electron Transport, Fmn-binding Protein, Chain A"/>
    <property type="match status" value="1"/>
</dbReference>
<evidence type="ECO:0000256" key="5">
    <source>
        <dbReference type="ARBA" id="ARBA00022692"/>
    </source>
</evidence>
<dbReference type="GO" id="GO:0015095">
    <property type="term" value="F:magnesium ion transmembrane transporter activity"/>
    <property type="evidence" value="ECO:0007669"/>
    <property type="project" value="TreeGrafter"/>
</dbReference>
<dbReference type="OrthoDB" id="165352at2759"/>
<keyword evidence="7 9" id="KW-0472">Membrane</keyword>
<feature type="region of interest" description="Disordered" evidence="8">
    <location>
        <begin position="66"/>
        <end position="89"/>
    </location>
</feature>
<evidence type="ECO:0000256" key="1">
    <source>
        <dbReference type="ARBA" id="ARBA00004651"/>
    </source>
</evidence>
<dbReference type="InterPro" id="IPR045863">
    <property type="entry name" value="CorA_TM1_TM2"/>
</dbReference>
<feature type="transmembrane region" description="Helical" evidence="9">
    <location>
        <begin position="571"/>
        <end position="592"/>
    </location>
</feature>
<dbReference type="PANTHER" id="PTHR46494">
    <property type="entry name" value="CORA FAMILY METAL ION TRANSPORTER (EUROFUNG)"/>
    <property type="match status" value="1"/>
</dbReference>
<feature type="domain" description="Pyridoxamine 5'-phosphate oxidase Alr4036 family FMN-binding" evidence="10">
    <location>
        <begin position="660"/>
        <end position="709"/>
    </location>
</feature>
<dbReference type="GO" id="GO:0005886">
    <property type="term" value="C:plasma membrane"/>
    <property type="evidence" value="ECO:0007669"/>
    <property type="project" value="UniProtKB-SubCell"/>
</dbReference>
<dbReference type="Pfam" id="PF01544">
    <property type="entry name" value="CorA"/>
    <property type="match status" value="1"/>
</dbReference>
<dbReference type="Proteomes" id="UP001140091">
    <property type="component" value="Unassembled WGS sequence"/>
</dbReference>
<evidence type="ECO:0000256" key="6">
    <source>
        <dbReference type="ARBA" id="ARBA00022989"/>
    </source>
</evidence>
<accession>A0A9W8MF14</accession>
<feature type="compositionally biased region" description="Polar residues" evidence="8">
    <location>
        <begin position="302"/>
        <end position="314"/>
    </location>
</feature>
<evidence type="ECO:0000256" key="4">
    <source>
        <dbReference type="ARBA" id="ARBA00022475"/>
    </source>
</evidence>
<evidence type="ECO:0000256" key="9">
    <source>
        <dbReference type="SAM" id="Phobius"/>
    </source>
</evidence>
<evidence type="ECO:0000256" key="2">
    <source>
        <dbReference type="ARBA" id="ARBA00009765"/>
    </source>
</evidence>
<reference evidence="11" key="1">
    <citation type="submission" date="2022-06" db="EMBL/GenBank/DDBJ databases">
        <title>Genome Sequence of Candolleomyces eurysporus.</title>
        <authorList>
            <person name="Buettner E."/>
        </authorList>
    </citation>
    <scope>NUCLEOTIDE SEQUENCE</scope>
    <source>
        <strain evidence="11">VTCC 930004</strain>
    </source>
</reference>
<evidence type="ECO:0000256" key="7">
    <source>
        <dbReference type="ARBA" id="ARBA00023136"/>
    </source>
</evidence>
<comment type="subcellular location">
    <subcellularLocation>
        <location evidence="1">Cell membrane</location>
        <topology evidence="1">Multi-pass membrane protein</topology>
    </subcellularLocation>
</comment>
<dbReference type="AlphaFoldDB" id="A0A9W8MF14"/>
<dbReference type="GO" id="GO:0050897">
    <property type="term" value="F:cobalt ion binding"/>
    <property type="evidence" value="ECO:0007669"/>
    <property type="project" value="TreeGrafter"/>
</dbReference>
<dbReference type="InterPro" id="IPR024624">
    <property type="entry name" value="Pyridox_Oxase_Alr4036_FMN-bd"/>
</dbReference>